<evidence type="ECO:0000313" key="2">
    <source>
        <dbReference type="Proteomes" id="UP001287356"/>
    </source>
</evidence>
<keyword evidence="2" id="KW-1185">Reference proteome</keyword>
<organism evidence="1 2">
    <name type="scientific">Lasiosphaeria ovina</name>
    <dbReference type="NCBI Taxonomy" id="92902"/>
    <lineage>
        <taxon>Eukaryota</taxon>
        <taxon>Fungi</taxon>
        <taxon>Dikarya</taxon>
        <taxon>Ascomycota</taxon>
        <taxon>Pezizomycotina</taxon>
        <taxon>Sordariomycetes</taxon>
        <taxon>Sordariomycetidae</taxon>
        <taxon>Sordariales</taxon>
        <taxon>Lasiosphaeriaceae</taxon>
        <taxon>Lasiosphaeria</taxon>
    </lineage>
</organism>
<protein>
    <submittedName>
        <fullName evidence="1">Uncharacterized protein</fullName>
    </submittedName>
</protein>
<reference evidence="1" key="1">
    <citation type="journal article" date="2023" name="Mol. Phylogenet. Evol.">
        <title>Genome-scale phylogeny and comparative genomics of the fungal order Sordariales.</title>
        <authorList>
            <person name="Hensen N."/>
            <person name="Bonometti L."/>
            <person name="Westerberg I."/>
            <person name="Brannstrom I.O."/>
            <person name="Guillou S."/>
            <person name="Cros-Aarteil S."/>
            <person name="Calhoun S."/>
            <person name="Haridas S."/>
            <person name="Kuo A."/>
            <person name="Mondo S."/>
            <person name="Pangilinan J."/>
            <person name="Riley R."/>
            <person name="LaButti K."/>
            <person name="Andreopoulos B."/>
            <person name="Lipzen A."/>
            <person name="Chen C."/>
            <person name="Yan M."/>
            <person name="Daum C."/>
            <person name="Ng V."/>
            <person name="Clum A."/>
            <person name="Steindorff A."/>
            <person name="Ohm R.A."/>
            <person name="Martin F."/>
            <person name="Silar P."/>
            <person name="Natvig D.O."/>
            <person name="Lalanne C."/>
            <person name="Gautier V."/>
            <person name="Ament-Velasquez S.L."/>
            <person name="Kruys A."/>
            <person name="Hutchinson M.I."/>
            <person name="Powell A.J."/>
            <person name="Barry K."/>
            <person name="Miller A.N."/>
            <person name="Grigoriev I.V."/>
            <person name="Debuchy R."/>
            <person name="Gladieux P."/>
            <person name="Hiltunen Thoren M."/>
            <person name="Johannesson H."/>
        </authorList>
    </citation>
    <scope>NUCLEOTIDE SEQUENCE</scope>
    <source>
        <strain evidence="1">CBS 958.72</strain>
    </source>
</reference>
<sequence length="298" mass="32177">MSGPAKVAFQNAQYENNAPARKYSAAHVDKVTIAPLVFSSLASRLSWFVEDVDKLQFRTTGSVSGDAANTGGGIVGTVTHDITAAGDDFFPIKIQFQKYDSHGAAVRAFELGLQQISSEIDKVTARPSVQLGQMALQSPVGVTWVWENIVSSVSVGPRFKGPQVLEHSNKEEVVKPAIECPIFPLAAALHRHLESHAAEEEPTVTVSLESSTTGEIDNEAEFTVKLVVQDWLEHVSWSEVEGTAILCTESDGELYHFEGAWSSTQESSSATLHFAALGVHLGVGRAKMTVKVKVKEES</sequence>
<comment type="caution">
    <text evidence="1">The sequence shown here is derived from an EMBL/GenBank/DDBJ whole genome shotgun (WGS) entry which is preliminary data.</text>
</comment>
<name>A0AAE0TZ00_9PEZI</name>
<dbReference type="EMBL" id="JAULSN010000001">
    <property type="protein sequence ID" value="KAK3384610.1"/>
    <property type="molecule type" value="Genomic_DNA"/>
</dbReference>
<reference evidence="1" key="2">
    <citation type="submission" date="2023-06" db="EMBL/GenBank/DDBJ databases">
        <authorList>
            <consortium name="Lawrence Berkeley National Laboratory"/>
            <person name="Haridas S."/>
            <person name="Hensen N."/>
            <person name="Bonometti L."/>
            <person name="Westerberg I."/>
            <person name="Brannstrom I.O."/>
            <person name="Guillou S."/>
            <person name="Cros-Aarteil S."/>
            <person name="Calhoun S."/>
            <person name="Kuo A."/>
            <person name="Mondo S."/>
            <person name="Pangilinan J."/>
            <person name="Riley R."/>
            <person name="Labutti K."/>
            <person name="Andreopoulos B."/>
            <person name="Lipzen A."/>
            <person name="Chen C."/>
            <person name="Yanf M."/>
            <person name="Daum C."/>
            <person name="Ng V."/>
            <person name="Clum A."/>
            <person name="Steindorff A."/>
            <person name="Ohm R."/>
            <person name="Martin F."/>
            <person name="Silar P."/>
            <person name="Natvig D."/>
            <person name="Lalanne C."/>
            <person name="Gautier V."/>
            <person name="Ament-Velasquez S.L."/>
            <person name="Kruys A."/>
            <person name="Hutchinson M.I."/>
            <person name="Powell A.J."/>
            <person name="Barry K."/>
            <person name="Miller A.N."/>
            <person name="Grigoriev I.V."/>
            <person name="Debuchy R."/>
            <person name="Gladieux P."/>
            <person name="Thoren M.H."/>
            <person name="Johannesson H."/>
        </authorList>
    </citation>
    <scope>NUCLEOTIDE SEQUENCE</scope>
    <source>
        <strain evidence="1">CBS 958.72</strain>
    </source>
</reference>
<proteinExistence type="predicted"/>
<feature type="non-terminal residue" evidence="1">
    <location>
        <position position="1"/>
    </location>
</feature>
<accession>A0AAE0TZ00</accession>
<dbReference type="Proteomes" id="UP001287356">
    <property type="component" value="Unassembled WGS sequence"/>
</dbReference>
<evidence type="ECO:0000313" key="1">
    <source>
        <dbReference type="EMBL" id="KAK3384610.1"/>
    </source>
</evidence>
<dbReference type="AlphaFoldDB" id="A0AAE0TZ00"/>
<gene>
    <name evidence="1" type="ORF">B0T24DRAFT_609103</name>
</gene>